<evidence type="ECO:0000313" key="3">
    <source>
        <dbReference type="EMBL" id="KAJ7201542.1"/>
    </source>
</evidence>
<dbReference type="Pfam" id="PF18758">
    <property type="entry name" value="KDZ"/>
    <property type="match status" value="1"/>
</dbReference>
<evidence type="ECO:0000256" key="1">
    <source>
        <dbReference type="SAM" id="MobiDB-lite"/>
    </source>
</evidence>
<reference evidence="3" key="1">
    <citation type="submission" date="2023-03" db="EMBL/GenBank/DDBJ databases">
        <title>Massive genome expansion in bonnet fungi (Mycena s.s.) driven by repeated elements and novel gene families across ecological guilds.</title>
        <authorList>
            <consortium name="Lawrence Berkeley National Laboratory"/>
            <person name="Harder C.B."/>
            <person name="Miyauchi S."/>
            <person name="Viragh M."/>
            <person name="Kuo A."/>
            <person name="Thoen E."/>
            <person name="Andreopoulos B."/>
            <person name="Lu D."/>
            <person name="Skrede I."/>
            <person name="Drula E."/>
            <person name="Henrissat B."/>
            <person name="Morin E."/>
            <person name="Kohler A."/>
            <person name="Barry K."/>
            <person name="LaButti K."/>
            <person name="Morin E."/>
            <person name="Salamov A."/>
            <person name="Lipzen A."/>
            <person name="Mereny Z."/>
            <person name="Hegedus B."/>
            <person name="Baldrian P."/>
            <person name="Stursova M."/>
            <person name="Weitz H."/>
            <person name="Taylor A."/>
            <person name="Grigoriev I.V."/>
            <person name="Nagy L.G."/>
            <person name="Martin F."/>
            <person name="Kauserud H."/>
        </authorList>
    </citation>
    <scope>NUCLEOTIDE SEQUENCE</scope>
    <source>
        <strain evidence="3">9144</strain>
    </source>
</reference>
<feature type="region of interest" description="Disordered" evidence="1">
    <location>
        <begin position="1"/>
        <end position="23"/>
    </location>
</feature>
<dbReference type="Proteomes" id="UP001219525">
    <property type="component" value="Unassembled WGS sequence"/>
</dbReference>
<comment type="caution">
    <text evidence="3">The sequence shown here is derived from an EMBL/GenBank/DDBJ whole genome shotgun (WGS) entry which is preliminary data.</text>
</comment>
<organism evidence="3 4">
    <name type="scientific">Mycena pura</name>
    <dbReference type="NCBI Taxonomy" id="153505"/>
    <lineage>
        <taxon>Eukaryota</taxon>
        <taxon>Fungi</taxon>
        <taxon>Dikarya</taxon>
        <taxon>Basidiomycota</taxon>
        <taxon>Agaricomycotina</taxon>
        <taxon>Agaricomycetes</taxon>
        <taxon>Agaricomycetidae</taxon>
        <taxon>Agaricales</taxon>
        <taxon>Marasmiineae</taxon>
        <taxon>Mycenaceae</taxon>
        <taxon>Mycena</taxon>
    </lineage>
</organism>
<proteinExistence type="predicted"/>
<protein>
    <recommendedName>
        <fullName evidence="2">CxC2-like cysteine cluster KDZ transposase-associated domain-containing protein</fullName>
    </recommendedName>
</protein>
<dbReference type="Pfam" id="PF18803">
    <property type="entry name" value="CxC2"/>
    <property type="match status" value="1"/>
</dbReference>
<keyword evidence="4" id="KW-1185">Reference proteome</keyword>
<dbReference type="EMBL" id="JARJCW010000058">
    <property type="protein sequence ID" value="KAJ7201542.1"/>
    <property type="molecule type" value="Genomic_DNA"/>
</dbReference>
<dbReference type="InterPro" id="IPR040521">
    <property type="entry name" value="KDZ"/>
</dbReference>
<dbReference type="InterPro" id="IPR041457">
    <property type="entry name" value="CxC2_KDZ-assoc"/>
</dbReference>
<feature type="compositionally biased region" description="Polar residues" evidence="1">
    <location>
        <begin position="9"/>
        <end position="23"/>
    </location>
</feature>
<dbReference type="AlphaFoldDB" id="A0AAD6Y4U4"/>
<feature type="domain" description="CxC2-like cysteine cluster KDZ transposase-associated" evidence="2">
    <location>
        <begin position="200"/>
        <end position="300"/>
    </location>
</feature>
<sequence>MKSVRSKKNQNVSRSNASASTSMLATNVPTYKITYHTDSSAPQSEERYLANATVAQPAGIDPGPDVDMIEGGASLPFLDAHEEEPGAVPAYETTTPCDEKGAKKRQNVAHMDELKAEQAVFLDTLLSLHYSSQLHTPCSCKVDARIRTVACTECLQADLLCPQCWLNKHRTMPTHWALIWNAKEKFFEKHDFCRVMKNASVALGHYGERCPEADLARSFTLVDRNGIHATAIKFCRCKTVDGERGAPAFQQLLRAGIFPGSVQDPKTGYTLGLLEYYREERNQGKGSAYNFVHVLQRMADPFFAGAVPDIYTNFLAITRFHQYLDLLMQRGHAHGADVPLPGEADRPYPNRPIGFLGMQCAACPERGVNMPTIVNVPKYLRHLISQHMTFDGNFKANLFYKRDDGSDTALTDGNMHFPAQQEFERISKEYVIPNEDKEVPCKAHIGSIRHQGHTKYGNVAVSGVVGSACDHAVLMAFIDMLAGEAFALGTYAQREALRHTNSPPHGSESATPLVMSYDSYCSFVVNELKRATELFPEDSWFHKMLETVEGQIPADHINGHGPDCQCVWQAVYFACRAHFHGETAEMIWGFLNALGASTRQMTGGARHDIINFVIDAWNTRKVLRQAELLARERADALQLFELHMAVLEDLSRQHTTEVGDWSRLSRTPTRSANGKLGSVYQHESTKVLTIENVLASLLAEEREKERQSPRAIGSEPTASLPQWVHDGTASLAQWVHDGMDVESQQVLVIAFLNSHRKHPLQETWDAITKLRDTLNIALKNFREHQRTIYPRLKLSALDVDEPELTAIQLPSYRMKHGQRMTTDATDGDSQLRHAEIKLRCSEADTGILAVCAASLALSATRKARADDYRGQVGKTRTERNVQNAELMKFYEMDMYMYRLYL</sequence>
<name>A0AAD6Y4U4_9AGAR</name>
<accession>A0AAD6Y4U4</accession>
<evidence type="ECO:0000259" key="2">
    <source>
        <dbReference type="Pfam" id="PF18803"/>
    </source>
</evidence>
<gene>
    <name evidence="3" type="ORF">GGX14DRAFT_571194</name>
</gene>
<evidence type="ECO:0000313" key="4">
    <source>
        <dbReference type="Proteomes" id="UP001219525"/>
    </source>
</evidence>